<protein>
    <recommendedName>
        <fullName evidence="3">Phosphoribosylpyrophosphate synthetase</fullName>
    </recommendedName>
</protein>
<organism evidence="1 2">
    <name type="scientific">Nemorincola caseinilytica</name>
    <dbReference type="NCBI Taxonomy" id="2054315"/>
    <lineage>
        <taxon>Bacteria</taxon>
        <taxon>Pseudomonadati</taxon>
        <taxon>Bacteroidota</taxon>
        <taxon>Chitinophagia</taxon>
        <taxon>Chitinophagales</taxon>
        <taxon>Chitinophagaceae</taxon>
        <taxon>Nemorincola</taxon>
    </lineage>
</organism>
<evidence type="ECO:0000313" key="2">
    <source>
        <dbReference type="Proteomes" id="UP001500067"/>
    </source>
</evidence>
<dbReference type="EMBL" id="BAABFA010000015">
    <property type="protein sequence ID" value="GAA4467037.1"/>
    <property type="molecule type" value="Genomic_DNA"/>
</dbReference>
<dbReference type="RefSeq" id="WP_345083110.1">
    <property type="nucleotide sequence ID" value="NZ_BAABFA010000015.1"/>
</dbReference>
<evidence type="ECO:0008006" key="3">
    <source>
        <dbReference type="Google" id="ProtNLM"/>
    </source>
</evidence>
<name>A0ABP8NJR8_9BACT</name>
<proteinExistence type="predicted"/>
<keyword evidence="2" id="KW-1185">Reference proteome</keyword>
<evidence type="ECO:0000313" key="1">
    <source>
        <dbReference type="EMBL" id="GAA4467037.1"/>
    </source>
</evidence>
<dbReference type="Proteomes" id="UP001500067">
    <property type="component" value="Unassembled WGS sequence"/>
</dbReference>
<comment type="caution">
    <text evidence="1">The sequence shown here is derived from an EMBL/GenBank/DDBJ whole genome shotgun (WGS) entry which is preliminary data.</text>
</comment>
<accession>A0ABP8NJR8</accession>
<sequence>MDRALHYGTVTEAIESLREEGYLLDFNIESDHIVYNSGRFGIDDFEIKKVYRYEGDSDPADEAAVYAIESSSGMKGILVTGYGIYSDTLSERILKKLSRPQYPPHETNDKPSSN</sequence>
<reference evidence="2" key="1">
    <citation type="journal article" date="2019" name="Int. J. Syst. Evol. Microbiol.">
        <title>The Global Catalogue of Microorganisms (GCM) 10K type strain sequencing project: providing services to taxonomists for standard genome sequencing and annotation.</title>
        <authorList>
            <consortium name="The Broad Institute Genomics Platform"/>
            <consortium name="The Broad Institute Genome Sequencing Center for Infectious Disease"/>
            <person name="Wu L."/>
            <person name="Ma J."/>
        </authorList>
    </citation>
    <scope>NUCLEOTIDE SEQUENCE [LARGE SCALE GENOMIC DNA]</scope>
    <source>
        <strain evidence="2">JCM 32105</strain>
    </source>
</reference>
<gene>
    <name evidence="1" type="ORF">GCM10023093_22140</name>
</gene>